<evidence type="ECO:0000256" key="5">
    <source>
        <dbReference type="ARBA" id="ARBA00022989"/>
    </source>
</evidence>
<dbReference type="OrthoDB" id="1650886at2"/>
<feature type="transmembrane region" description="Helical" evidence="7">
    <location>
        <begin position="12"/>
        <end position="32"/>
    </location>
</feature>
<feature type="transmembrane region" description="Helical" evidence="7">
    <location>
        <begin position="74"/>
        <end position="92"/>
    </location>
</feature>
<dbReference type="SUPFAM" id="SSF103473">
    <property type="entry name" value="MFS general substrate transporter"/>
    <property type="match status" value="1"/>
</dbReference>
<dbReference type="Pfam" id="PF12832">
    <property type="entry name" value="MFS_1_like"/>
    <property type="match status" value="1"/>
</dbReference>
<dbReference type="InterPro" id="IPR005829">
    <property type="entry name" value="Sugar_transporter_CS"/>
</dbReference>
<feature type="transmembrane region" description="Helical" evidence="7">
    <location>
        <begin position="328"/>
        <end position="351"/>
    </location>
</feature>
<comment type="subcellular location">
    <subcellularLocation>
        <location evidence="1">Cell membrane</location>
        <topology evidence="1">Multi-pass membrane protein</topology>
    </subcellularLocation>
</comment>
<dbReference type="InterPro" id="IPR020846">
    <property type="entry name" value="MFS_dom"/>
</dbReference>
<keyword evidence="4 7" id="KW-0812">Transmembrane</keyword>
<dbReference type="GO" id="GO:0015213">
    <property type="term" value="F:uridine transmembrane transporter activity"/>
    <property type="evidence" value="ECO:0007669"/>
    <property type="project" value="TreeGrafter"/>
</dbReference>
<evidence type="ECO:0000256" key="6">
    <source>
        <dbReference type="ARBA" id="ARBA00023136"/>
    </source>
</evidence>
<dbReference type="Proteomes" id="UP000248214">
    <property type="component" value="Unassembled WGS sequence"/>
</dbReference>
<reference evidence="9 10" key="1">
    <citation type="submission" date="2017-10" db="EMBL/GenBank/DDBJ databases">
        <title>Bacillus sp. nov., a halophilic bacterium isolated from a Keqin Lake.</title>
        <authorList>
            <person name="Wang H."/>
        </authorList>
    </citation>
    <scope>NUCLEOTIDE SEQUENCE [LARGE SCALE GENOMIC DNA]</scope>
    <source>
        <strain evidence="9 10">KQ-12</strain>
    </source>
</reference>
<evidence type="ECO:0000259" key="8">
    <source>
        <dbReference type="PROSITE" id="PS50850"/>
    </source>
</evidence>
<dbReference type="PROSITE" id="PS50850">
    <property type="entry name" value="MFS"/>
    <property type="match status" value="1"/>
</dbReference>
<evidence type="ECO:0000256" key="4">
    <source>
        <dbReference type="ARBA" id="ARBA00022692"/>
    </source>
</evidence>
<keyword evidence="2" id="KW-0813">Transport</keyword>
<organism evidence="9 10">
    <name type="scientific">Salipaludibacillus keqinensis</name>
    <dbReference type="NCBI Taxonomy" id="2045207"/>
    <lineage>
        <taxon>Bacteria</taxon>
        <taxon>Bacillati</taxon>
        <taxon>Bacillota</taxon>
        <taxon>Bacilli</taxon>
        <taxon>Bacillales</taxon>
        <taxon>Bacillaceae</taxon>
    </lineage>
</organism>
<keyword evidence="10" id="KW-1185">Reference proteome</keyword>
<feature type="transmembrane region" description="Helical" evidence="7">
    <location>
        <begin position="44"/>
        <end position="62"/>
    </location>
</feature>
<evidence type="ECO:0000256" key="7">
    <source>
        <dbReference type="SAM" id="Phobius"/>
    </source>
</evidence>
<feature type="domain" description="Major facilitator superfamily (MFS) profile" evidence="8">
    <location>
        <begin position="7"/>
        <end position="382"/>
    </location>
</feature>
<gene>
    <name evidence="9" type="ORF">CR194_11740</name>
</gene>
<feature type="transmembrane region" description="Helical" evidence="7">
    <location>
        <begin position="160"/>
        <end position="178"/>
    </location>
</feature>
<evidence type="ECO:0000256" key="1">
    <source>
        <dbReference type="ARBA" id="ARBA00004651"/>
    </source>
</evidence>
<accession>A0A323TGL5</accession>
<dbReference type="EMBL" id="PDOD01000002">
    <property type="protein sequence ID" value="PYZ93968.1"/>
    <property type="molecule type" value="Genomic_DNA"/>
</dbReference>
<dbReference type="InterPro" id="IPR036259">
    <property type="entry name" value="MFS_trans_sf"/>
</dbReference>
<comment type="caution">
    <text evidence="9">The sequence shown here is derived from an EMBL/GenBank/DDBJ whole genome shotgun (WGS) entry which is preliminary data.</text>
</comment>
<dbReference type="GO" id="GO:0005886">
    <property type="term" value="C:plasma membrane"/>
    <property type="evidence" value="ECO:0007669"/>
    <property type="project" value="UniProtKB-SubCell"/>
</dbReference>
<dbReference type="GO" id="GO:0015212">
    <property type="term" value="F:cytidine transmembrane transporter activity"/>
    <property type="evidence" value="ECO:0007669"/>
    <property type="project" value="TreeGrafter"/>
</dbReference>
<dbReference type="Gene3D" id="1.20.1250.20">
    <property type="entry name" value="MFS general substrate transporter like domains"/>
    <property type="match status" value="2"/>
</dbReference>
<feature type="transmembrane region" description="Helical" evidence="7">
    <location>
        <begin position="137"/>
        <end position="154"/>
    </location>
</feature>
<dbReference type="PROSITE" id="PS00217">
    <property type="entry name" value="SUGAR_TRANSPORT_2"/>
    <property type="match status" value="1"/>
</dbReference>
<keyword evidence="6 7" id="KW-0472">Membrane</keyword>
<dbReference type="PANTHER" id="PTHR23522">
    <property type="entry name" value="BLL5896 PROTEIN"/>
    <property type="match status" value="1"/>
</dbReference>
<evidence type="ECO:0000256" key="3">
    <source>
        <dbReference type="ARBA" id="ARBA00022475"/>
    </source>
</evidence>
<dbReference type="AlphaFoldDB" id="A0A323TGL5"/>
<feature type="transmembrane region" description="Helical" evidence="7">
    <location>
        <begin position="292"/>
        <end position="316"/>
    </location>
</feature>
<evidence type="ECO:0000256" key="2">
    <source>
        <dbReference type="ARBA" id="ARBA00022448"/>
    </source>
</evidence>
<evidence type="ECO:0000313" key="10">
    <source>
        <dbReference type="Proteomes" id="UP000248214"/>
    </source>
</evidence>
<name>A0A323TGL5_9BACI</name>
<feature type="transmembrane region" description="Helical" evidence="7">
    <location>
        <begin position="357"/>
        <end position="378"/>
    </location>
</feature>
<keyword evidence="5 7" id="KW-1133">Transmembrane helix</keyword>
<dbReference type="PANTHER" id="PTHR23522:SF4">
    <property type="entry name" value="NUCLEOSIDE PERMEASE NUPG-RELATED"/>
    <property type="match status" value="1"/>
</dbReference>
<protein>
    <submittedName>
        <fullName evidence="9">MFS transporter</fullName>
    </submittedName>
</protein>
<feature type="transmembrane region" description="Helical" evidence="7">
    <location>
        <begin position="224"/>
        <end position="245"/>
    </location>
</feature>
<feature type="transmembrane region" description="Helical" evidence="7">
    <location>
        <begin position="266"/>
        <end position="286"/>
    </location>
</feature>
<feature type="transmembrane region" description="Helical" evidence="7">
    <location>
        <begin position="98"/>
        <end position="116"/>
    </location>
</feature>
<feature type="transmembrane region" description="Helical" evidence="7">
    <location>
        <begin position="198"/>
        <end position="218"/>
    </location>
</feature>
<evidence type="ECO:0000313" key="9">
    <source>
        <dbReference type="EMBL" id="PYZ93968.1"/>
    </source>
</evidence>
<keyword evidence="3" id="KW-1003">Cell membrane</keyword>
<proteinExistence type="predicted"/>
<sequence length="399" mass="43665">MDAQQRTFTNMKVFYFLAYFSFGGLFPLLSVYFQNEIELSGSQIGMITSIGPIVMLLTQPVWGLLSDYTKRPRLLLTIAVIGTGSVGFTYLLAEEYVILVAIAAGLAMFQSAIIPLSDSMAMNYVYKNGGDYGNIRMWGAVGFALAVWFMGMLSDWLGQGIIFYGFALVLFISAYFSLGMPKESVTAKVDIRGGMKELVKVPGFLLFLIVTFLVFGPIMANNFYFGLLIQFSGGSLAGVGFAFLLAAGSEVPFMRWAGQWIRKRGILVILFVAALASGIRWIFYSTGPTPEFIYMTTIIQGFSIGLFVPAALQYVTELAPKEVKATAVAIYSAVGNGLGAWFFSISAGLIMEWSSILSVYLFYGIFTLSGAALTLWMIRSKKAESSNGLAIAEPKLKEH</sequence>
<dbReference type="InterPro" id="IPR024989">
    <property type="entry name" value="MFS_assoc_dom"/>
</dbReference>